<reference evidence="2" key="1">
    <citation type="journal article" date="2014" name="Front. Microbiol.">
        <title>High frequency of phylogenetically diverse reductive dehalogenase-homologous genes in deep subseafloor sedimentary metagenomes.</title>
        <authorList>
            <person name="Kawai M."/>
            <person name="Futagami T."/>
            <person name="Toyoda A."/>
            <person name="Takaki Y."/>
            <person name="Nishi S."/>
            <person name="Hori S."/>
            <person name="Arai W."/>
            <person name="Tsubouchi T."/>
            <person name="Morono Y."/>
            <person name="Uchiyama I."/>
            <person name="Ito T."/>
            <person name="Fujiyama A."/>
            <person name="Inagaki F."/>
            <person name="Takami H."/>
        </authorList>
    </citation>
    <scope>NUCLEOTIDE SEQUENCE</scope>
    <source>
        <strain evidence="2">Expedition CK06-06</strain>
    </source>
</reference>
<gene>
    <name evidence="2" type="ORF">S01H1_11853</name>
</gene>
<dbReference type="AlphaFoldDB" id="X0U2H2"/>
<evidence type="ECO:0000313" key="2">
    <source>
        <dbReference type="EMBL" id="GAF82665.1"/>
    </source>
</evidence>
<evidence type="ECO:0000256" key="1">
    <source>
        <dbReference type="SAM" id="MobiDB-lite"/>
    </source>
</evidence>
<proteinExistence type="predicted"/>
<name>X0U2H2_9ZZZZ</name>
<sequence>MGQMPNRILKESVCTSCEIDKLTAEEETLFYRLLVNCDDFGRIDARAPVIISRCYPLRIHKLTDGQVEGWLQGLVKAGLVTLYEADSKRYLFVNSWDRHQQKRALHSKCPEPLQTSDIKCNHLQTIVPETTRNETTRIENRESASKQKETKKPHGEFQNVLLTDREYQKLQDRFGTELSSKIEAFSTGVESKGYKYSSHYAAILNWDRRDKQRDAKAGQGSRTIPARDGYSKHQNLG</sequence>
<feature type="compositionally biased region" description="Basic and acidic residues" evidence="1">
    <location>
        <begin position="131"/>
        <end position="155"/>
    </location>
</feature>
<comment type="caution">
    <text evidence="2">The sequence shown here is derived from an EMBL/GenBank/DDBJ whole genome shotgun (WGS) entry which is preliminary data.</text>
</comment>
<evidence type="ECO:0008006" key="3">
    <source>
        <dbReference type="Google" id="ProtNLM"/>
    </source>
</evidence>
<feature type="region of interest" description="Disordered" evidence="1">
    <location>
        <begin position="210"/>
        <end position="237"/>
    </location>
</feature>
<organism evidence="2">
    <name type="scientific">marine sediment metagenome</name>
    <dbReference type="NCBI Taxonomy" id="412755"/>
    <lineage>
        <taxon>unclassified sequences</taxon>
        <taxon>metagenomes</taxon>
        <taxon>ecological metagenomes</taxon>
    </lineage>
</organism>
<accession>X0U2H2</accession>
<feature type="region of interest" description="Disordered" evidence="1">
    <location>
        <begin position="130"/>
        <end position="156"/>
    </location>
</feature>
<dbReference type="EMBL" id="BARS01006058">
    <property type="protein sequence ID" value="GAF82665.1"/>
    <property type="molecule type" value="Genomic_DNA"/>
</dbReference>
<protein>
    <recommendedName>
        <fullName evidence="3">Phage replisome organiser N-terminal domain-containing protein</fullName>
    </recommendedName>
</protein>